<dbReference type="InterPro" id="IPR003814">
    <property type="entry name" value="FmdEsu_dom"/>
</dbReference>
<evidence type="ECO:0000313" key="2">
    <source>
        <dbReference type="EMBL" id="SBW11335.1"/>
    </source>
</evidence>
<evidence type="ECO:0000259" key="1">
    <source>
        <dbReference type="Pfam" id="PF02663"/>
    </source>
</evidence>
<name>A0A212KID3_9BACT</name>
<dbReference type="EMBL" id="FLUP01000002">
    <property type="protein sequence ID" value="SBW11335.1"/>
    <property type="molecule type" value="Genomic_DNA"/>
</dbReference>
<reference evidence="2" key="1">
    <citation type="submission" date="2016-04" db="EMBL/GenBank/DDBJ databases">
        <authorList>
            <person name="Evans L.H."/>
            <person name="Alamgir A."/>
            <person name="Owens N."/>
            <person name="Weber N.D."/>
            <person name="Virtaneva K."/>
            <person name="Barbian K."/>
            <person name="Babar A."/>
            <person name="Rosenke K."/>
        </authorList>
    </citation>
    <scope>NUCLEOTIDE SEQUENCE</scope>
    <source>
        <strain evidence="2">92-2</strain>
    </source>
</reference>
<dbReference type="PANTHER" id="PTHR39418">
    <property type="entry name" value="DEHYDROGENASE-RELATED"/>
    <property type="match status" value="1"/>
</dbReference>
<organism evidence="2">
    <name type="scientific">uncultured Desulfovibrio sp</name>
    <dbReference type="NCBI Taxonomy" id="167968"/>
    <lineage>
        <taxon>Bacteria</taxon>
        <taxon>Pseudomonadati</taxon>
        <taxon>Thermodesulfobacteriota</taxon>
        <taxon>Desulfovibrionia</taxon>
        <taxon>Desulfovibrionales</taxon>
        <taxon>Desulfovibrionaceae</taxon>
        <taxon>Desulfovibrio</taxon>
        <taxon>environmental samples</taxon>
    </lineage>
</organism>
<dbReference type="Gene3D" id="3.30.1330.130">
    <property type="match status" value="1"/>
</dbReference>
<sequence>MQDIKPYLEKAEQYHGHICSGQILGIRMTLMALKALGMSPHDDMRDLVIFLETDRCVADASYVVTGVTVGRRRVKMYSYGKTAMSFLDLKSGKAVRVSVITSDRPPHNADKAAQLAFWEGYADSDIFSCQPVNITMPEGELPGPPARIATCCVCGEDVLDCKEVMQDGKTYCRACLNGAYYSPIGGSHA</sequence>
<proteinExistence type="predicted"/>
<protein>
    <submittedName>
        <fullName evidence="2">Formylmethanofuran dehydrogenase subunit E region</fullName>
    </submittedName>
</protein>
<gene>
    <name evidence="2" type="ORF">KM92DES2_20033</name>
</gene>
<accession>A0A212KID3</accession>
<dbReference type="SUPFAM" id="SSF143555">
    <property type="entry name" value="FwdE-like"/>
    <property type="match status" value="1"/>
</dbReference>
<dbReference type="RefSeq" id="WP_215647425.1">
    <property type="nucleotide sequence ID" value="NZ_LT598928.1"/>
</dbReference>
<dbReference type="InterPro" id="IPR053194">
    <property type="entry name" value="tRNA_methyltr_O"/>
</dbReference>
<feature type="domain" description="Formylmethanofuran dehydrogenase subunit E" evidence="1">
    <location>
        <begin position="15"/>
        <end position="100"/>
    </location>
</feature>
<dbReference type="AlphaFoldDB" id="A0A212KID3"/>
<dbReference type="Pfam" id="PF02663">
    <property type="entry name" value="FmdE"/>
    <property type="match status" value="1"/>
</dbReference>
<dbReference type="PANTHER" id="PTHR39418:SF1">
    <property type="entry name" value="DEHYDROGENASE"/>
    <property type="match status" value="1"/>
</dbReference>